<name>A0AAN9PE72_CLITE</name>
<protein>
    <submittedName>
        <fullName evidence="1">Uncharacterized protein</fullName>
    </submittedName>
</protein>
<comment type="caution">
    <text evidence="1">The sequence shown here is derived from an EMBL/GenBank/DDBJ whole genome shotgun (WGS) entry which is preliminary data.</text>
</comment>
<gene>
    <name evidence="1" type="ORF">RJT34_17974</name>
</gene>
<accession>A0AAN9PE72</accession>
<proteinExistence type="predicted"/>
<evidence type="ECO:0000313" key="2">
    <source>
        <dbReference type="Proteomes" id="UP001359559"/>
    </source>
</evidence>
<evidence type="ECO:0000313" key="1">
    <source>
        <dbReference type="EMBL" id="KAK7295071.1"/>
    </source>
</evidence>
<reference evidence="1 2" key="1">
    <citation type="submission" date="2024-01" db="EMBL/GenBank/DDBJ databases">
        <title>The genomes of 5 underutilized Papilionoideae crops provide insights into root nodulation and disease resistance.</title>
        <authorList>
            <person name="Yuan L."/>
        </authorList>
    </citation>
    <scope>NUCLEOTIDE SEQUENCE [LARGE SCALE GENOMIC DNA]</scope>
    <source>
        <strain evidence="1">LY-2023</strain>
        <tissue evidence="1">Leaf</tissue>
    </source>
</reference>
<organism evidence="1 2">
    <name type="scientific">Clitoria ternatea</name>
    <name type="common">Butterfly pea</name>
    <dbReference type="NCBI Taxonomy" id="43366"/>
    <lineage>
        <taxon>Eukaryota</taxon>
        <taxon>Viridiplantae</taxon>
        <taxon>Streptophyta</taxon>
        <taxon>Embryophyta</taxon>
        <taxon>Tracheophyta</taxon>
        <taxon>Spermatophyta</taxon>
        <taxon>Magnoliopsida</taxon>
        <taxon>eudicotyledons</taxon>
        <taxon>Gunneridae</taxon>
        <taxon>Pentapetalae</taxon>
        <taxon>rosids</taxon>
        <taxon>fabids</taxon>
        <taxon>Fabales</taxon>
        <taxon>Fabaceae</taxon>
        <taxon>Papilionoideae</taxon>
        <taxon>50 kb inversion clade</taxon>
        <taxon>NPAAA clade</taxon>
        <taxon>indigoferoid/millettioid clade</taxon>
        <taxon>Phaseoleae</taxon>
        <taxon>Clitoria</taxon>
    </lineage>
</organism>
<dbReference type="EMBL" id="JAYKXN010000004">
    <property type="protein sequence ID" value="KAK7295071.1"/>
    <property type="molecule type" value="Genomic_DNA"/>
</dbReference>
<keyword evidence="2" id="KW-1185">Reference proteome</keyword>
<dbReference type="Proteomes" id="UP001359559">
    <property type="component" value="Unassembled WGS sequence"/>
</dbReference>
<dbReference type="AlphaFoldDB" id="A0AAN9PE72"/>
<sequence length="71" mass="8562">MLHSLARSLTPRRPDPTPYLLPETRRCLRIWRGYYGSAGEFVNRNVILILKTVEFKIRWFVCLWVEDVHKF</sequence>